<gene>
    <name evidence="3" type="ORF">E6G98_09040</name>
    <name evidence="2" type="ORF">E6G99_07095</name>
</gene>
<dbReference type="Proteomes" id="UP000315217">
    <property type="component" value="Unassembled WGS sequence"/>
</dbReference>
<protein>
    <submittedName>
        <fullName evidence="3">Succinate dehydrogenase</fullName>
    </submittedName>
</protein>
<dbReference type="Proteomes" id="UP000318661">
    <property type="component" value="Unassembled WGS sequence"/>
</dbReference>
<feature type="transmembrane region" description="Helical" evidence="1">
    <location>
        <begin position="76"/>
        <end position="99"/>
    </location>
</feature>
<keyword evidence="1" id="KW-0812">Transmembrane</keyword>
<evidence type="ECO:0000313" key="5">
    <source>
        <dbReference type="Proteomes" id="UP000318661"/>
    </source>
</evidence>
<dbReference type="AlphaFoldDB" id="A0A537LNN9"/>
<proteinExistence type="predicted"/>
<name>A0A537LNN9_9BACT</name>
<evidence type="ECO:0000313" key="4">
    <source>
        <dbReference type="Proteomes" id="UP000315217"/>
    </source>
</evidence>
<feature type="transmembrane region" description="Helical" evidence="1">
    <location>
        <begin position="165"/>
        <end position="184"/>
    </location>
</feature>
<reference evidence="4 5" key="1">
    <citation type="journal article" date="2019" name="Nat. Microbiol.">
        <title>Mediterranean grassland soil C-N compound turnover is dependent on rainfall and depth, and is mediated by genomically divergent microorganisms.</title>
        <authorList>
            <person name="Diamond S."/>
            <person name="Andeer P.F."/>
            <person name="Li Z."/>
            <person name="Crits-Christoph A."/>
            <person name="Burstein D."/>
            <person name="Anantharaman K."/>
            <person name="Lane K.R."/>
            <person name="Thomas B.C."/>
            <person name="Pan C."/>
            <person name="Northen T.R."/>
            <person name="Banfield J.F."/>
        </authorList>
    </citation>
    <scope>NUCLEOTIDE SEQUENCE [LARGE SCALE GENOMIC DNA]</scope>
    <source>
        <strain evidence="3">NP_1</strain>
        <strain evidence="2">NP_2</strain>
    </source>
</reference>
<feature type="transmembrane region" description="Helical" evidence="1">
    <location>
        <begin position="139"/>
        <end position="159"/>
    </location>
</feature>
<evidence type="ECO:0000256" key="1">
    <source>
        <dbReference type="SAM" id="Phobius"/>
    </source>
</evidence>
<keyword evidence="1" id="KW-1133">Transmembrane helix</keyword>
<dbReference type="EMBL" id="VBAI01000155">
    <property type="protein sequence ID" value="TMJ09621.1"/>
    <property type="molecule type" value="Genomic_DNA"/>
</dbReference>
<accession>A0A537LNN9</accession>
<comment type="caution">
    <text evidence="3">The sequence shown here is derived from an EMBL/GenBank/DDBJ whole genome shotgun (WGS) entry which is preliminary data.</text>
</comment>
<organism evidence="3 4">
    <name type="scientific">Candidatus Segetimicrobium genomatis</name>
    <dbReference type="NCBI Taxonomy" id="2569760"/>
    <lineage>
        <taxon>Bacteria</taxon>
        <taxon>Bacillati</taxon>
        <taxon>Candidatus Sysuimicrobiota</taxon>
        <taxon>Candidatus Sysuimicrobiia</taxon>
        <taxon>Candidatus Sysuimicrobiales</taxon>
        <taxon>Candidatus Segetimicrobiaceae</taxon>
        <taxon>Candidatus Segetimicrobium</taxon>
    </lineage>
</organism>
<sequence>MMADTGAALPAATLRRDPWWLEILPTIALLGGFTLYALYVIFVNNHYYAEPYLSPFYSPCLAAQCQHLTLPLVGRWWTLSPALLVLWAPLGFRATCYYYRKAYYRAFFWAPPACAVRDLPKAYAGETRFPFLFQNVHRYFFYLAVIVVLFLWWDALLAFRFPQGVGVGVGTLVMLANILLLSAYTFSCHSCRHVCGGHVDAFSRAGLRHRLWEAVSRLNERHGAVAWASMISVALTDLYIRLVAMGVLHDIRIL</sequence>
<evidence type="ECO:0000313" key="3">
    <source>
        <dbReference type="EMBL" id="TMJ09621.1"/>
    </source>
</evidence>
<feature type="transmembrane region" description="Helical" evidence="1">
    <location>
        <begin position="20"/>
        <end position="42"/>
    </location>
</feature>
<keyword evidence="1" id="KW-0472">Membrane</keyword>
<evidence type="ECO:0000313" key="2">
    <source>
        <dbReference type="EMBL" id="TMJ07353.1"/>
    </source>
</evidence>
<dbReference type="EMBL" id="VBAJ01000183">
    <property type="protein sequence ID" value="TMJ07353.1"/>
    <property type="molecule type" value="Genomic_DNA"/>
</dbReference>